<dbReference type="GO" id="GO:0043139">
    <property type="term" value="F:5'-3' DNA helicase activity"/>
    <property type="evidence" value="ECO:0007669"/>
    <property type="project" value="UniProtKB-UniRule"/>
</dbReference>
<gene>
    <name evidence="11 14" type="primary">recD</name>
    <name evidence="14" type="ORF">CSW57_07275</name>
</gene>
<evidence type="ECO:0000256" key="1">
    <source>
        <dbReference type="ARBA" id="ARBA00022722"/>
    </source>
</evidence>
<dbReference type="HAMAP" id="MF_01487">
    <property type="entry name" value="RecD"/>
    <property type="match status" value="1"/>
</dbReference>
<dbReference type="NCBIfam" id="TIGR01447">
    <property type="entry name" value="recD"/>
    <property type="match status" value="1"/>
</dbReference>
<dbReference type="PANTHER" id="PTHR43788">
    <property type="entry name" value="DNA2/NAM7 HELICASE FAMILY MEMBER"/>
    <property type="match status" value="1"/>
</dbReference>
<evidence type="ECO:0000256" key="11">
    <source>
        <dbReference type="HAMAP-Rule" id="MF_01487"/>
    </source>
</evidence>
<dbReference type="GO" id="GO:0008854">
    <property type="term" value="F:exodeoxyribonuclease V activity"/>
    <property type="evidence" value="ECO:0007669"/>
    <property type="project" value="InterPro"/>
</dbReference>
<evidence type="ECO:0000256" key="4">
    <source>
        <dbReference type="ARBA" id="ARBA00022801"/>
    </source>
</evidence>
<dbReference type="GO" id="GO:0016887">
    <property type="term" value="F:ATP hydrolysis activity"/>
    <property type="evidence" value="ECO:0007669"/>
    <property type="project" value="RHEA"/>
</dbReference>
<comment type="similarity">
    <text evidence="11">Belongs to the RecD family.</text>
</comment>
<dbReference type="GO" id="GO:0005524">
    <property type="term" value="F:ATP binding"/>
    <property type="evidence" value="ECO:0007669"/>
    <property type="project" value="UniProtKB-UniRule"/>
</dbReference>
<dbReference type="RefSeq" id="WP_099382183.1">
    <property type="nucleotide sequence ID" value="NZ_PEBD01000005.1"/>
</dbReference>
<feature type="domain" description="UvrD-like helicase C-terminal" evidence="12">
    <location>
        <begin position="544"/>
        <end position="591"/>
    </location>
</feature>
<dbReference type="InterPro" id="IPR050534">
    <property type="entry name" value="Coronavir_polyprotein_1ab"/>
</dbReference>
<keyword evidence="1 11" id="KW-0540">Nuclease</keyword>
<dbReference type="InterPro" id="IPR049550">
    <property type="entry name" value="RecD_N"/>
</dbReference>
<dbReference type="GO" id="GO:0009338">
    <property type="term" value="C:exodeoxyribonuclease V complex"/>
    <property type="evidence" value="ECO:0007669"/>
    <property type="project" value="InterPro"/>
</dbReference>
<dbReference type="Gene3D" id="3.40.50.300">
    <property type="entry name" value="P-loop containing nucleotide triphosphate hydrolases"/>
    <property type="match status" value="3"/>
</dbReference>
<organism evidence="14 15">
    <name type="scientific">Williamsia marianensis</name>
    <dbReference type="NCBI Taxonomy" id="85044"/>
    <lineage>
        <taxon>Bacteria</taxon>
        <taxon>Bacillati</taxon>
        <taxon>Actinomycetota</taxon>
        <taxon>Actinomycetes</taxon>
        <taxon>Mycobacteriales</taxon>
        <taxon>Nocardiaceae</taxon>
        <taxon>Williamsia</taxon>
    </lineage>
</organism>
<dbReference type="GO" id="GO:0000724">
    <property type="term" value="P:double-strand break repair via homologous recombination"/>
    <property type="evidence" value="ECO:0007669"/>
    <property type="project" value="UniProtKB-UniRule"/>
</dbReference>
<protein>
    <recommendedName>
        <fullName evidence="11">RecBCD enzyme subunit RecD</fullName>
        <ecNumber evidence="11">5.6.2.3</ecNumber>
    </recommendedName>
    <alternativeName>
        <fullName evidence="11">DNA 5'-3' helicase subunit RecD</fullName>
    </alternativeName>
    <alternativeName>
        <fullName evidence="11">Exonuclease V subunit RecD</fullName>
        <shortName evidence="11">ExoV subunit RecD</shortName>
    </alternativeName>
    <alternativeName>
        <fullName evidence="11">Helicase/nuclease RecBCD subunit RecD</fullName>
    </alternativeName>
</protein>
<dbReference type="EC" id="5.6.2.3" evidence="11"/>
<dbReference type="InterPro" id="IPR006344">
    <property type="entry name" value="RecD"/>
</dbReference>
<dbReference type="Proteomes" id="UP000225108">
    <property type="component" value="Unassembled WGS sequence"/>
</dbReference>
<dbReference type="Gene3D" id="1.10.10.1020">
    <property type="entry name" value="RecBCD complex, subunit RecD, N-terminal domain"/>
    <property type="match status" value="1"/>
</dbReference>
<comment type="miscellaneous">
    <text evidence="11">In the RecBCD complex, RecB has a slow 3'-5' helicase, an exonuclease activity and loads RecA onto ssDNA, RecD has a fast 5'-3' helicase activity, while RecC stimulates the ATPase and processivity of the RecB helicase and contributes to recognition of the Chi site.</text>
</comment>
<evidence type="ECO:0000313" key="15">
    <source>
        <dbReference type="Proteomes" id="UP000225108"/>
    </source>
</evidence>
<comment type="function">
    <text evidence="11">A helicase/nuclease that prepares dsDNA breaks (DSB) for recombinational DNA repair. Binds to DSBs and unwinds DNA via a highly rapid and processive ATP-dependent bidirectional helicase activity. Unwinds dsDNA until it encounters a Chi (crossover hotspot instigator) sequence from the 3' direction. Cuts ssDNA a few nucleotides 3' to the Chi site. The properties and activities of the enzyme are changed at Chi. The Chi-altered holoenzyme produces a long 3'-ssDNA overhang and facilitates RecA-binding to the ssDNA for homologous DNA recombination and repair. Holoenzyme degrades any linearized DNA that is unable to undergo homologous recombination. In the holoenzyme this subunit has ssDNA-dependent ATPase and 5'-3' helicase activity. When added to pre-assembled RecBC greatly stimulates nuclease activity and augments holoenzyme processivity. Negatively regulates the RecA-loading ability of RecBCD.</text>
</comment>
<feature type="binding site" evidence="11">
    <location>
        <begin position="193"/>
        <end position="200"/>
    </location>
    <ligand>
        <name>ATP</name>
        <dbReference type="ChEBI" id="CHEBI:30616"/>
    </ligand>
</feature>
<dbReference type="PANTHER" id="PTHR43788:SF6">
    <property type="entry name" value="DNA HELICASE B"/>
    <property type="match status" value="1"/>
</dbReference>
<evidence type="ECO:0000256" key="6">
    <source>
        <dbReference type="ARBA" id="ARBA00022839"/>
    </source>
</evidence>
<keyword evidence="6 11" id="KW-0269">Exonuclease</keyword>
<keyword evidence="4 11" id="KW-0378">Hydrolase</keyword>
<dbReference type="SUPFAM" id="SSF52540">
    <property type="entry name" value="P-loop containing nucleoside triphosphate hydrolases"/>
    <property type="match status" value="2"/>
</dbReference>
<sequence length="616" mass="66185">MTADVDARIVLNAAAPLVPFNQAGVLSAADVHVAQRLAALSKTDIEPAVLIATALAVRAVRLGSVCVEVNRLSEMAIDDEESGIDPDTLPWPDPADVVRALESSPLLTGAAAGPLRPLHLAHTPEGPLLYLRRYFQQEQRIRELLDNRARTHPDLDAGRLSEGLHRHFPDAGPDRQRIAAALATAGWTTVIAGGPGTGKTHTVARVLALMFDEYGPGLRVALAAPTGRAAAQLEASVRAQAPELGLPEHLTATTLHRLLGWRPGNRSRFAHDSTNRLPHDLVVVDETSMVSLTMMSRLLDALRPQSRLVLVGDPDQLASVDAGAVLADLVARPVTEQTNPVLSSLVAEDLEPDADNVDALSVEEREQLGGGVIRLTRVRRFGERIEQLAAAVRRGDADEVIDLLGAGHDEFELVGFDTLESVRRDVVDSATAVRVAAEAGDAAAALAGLSSHRLLCAHREGTSGVEYWSRLATEWIDAPEEAFDTGRWFAGQPLLVTANDYDTGIYNGDTGVVVNIDGRPMVAFARGQSIKMLHPSQLVSATSVYAMTIHRSQGSQYESVSVVIPPERSSLLTRELLYTAITRASARVRLVGTEEAIRAGVNRKVLRASGLRTRLE</sequence>
<dbReference type="InterPro" id="IPR027417">
    <property type="entry name" value="P-loop_NTPase"/>
</dbReference>
<proteinExistence type="inferred from homology"/>
<dbReference type="GO" id="GO:0003677">
    <property type="term" value="F:DNA binding"/>
    <property type="evidence" value="ECO:0007669"/>
    <property type="project" value="UniProtKB-UniRule"/>
</dbReference>
<feature type="domain" description="RecBCD enzyme subunit RecD N-terminal" evidence="13">
    <location>
        <begin position="22"/>
        <end position="121"/>
    </location>
</feature>
<evidence type="ECO:0000313" key="14">
    <source>
        <dbReference type="EMBL" id="PHV67782.1"/>
    </source>
</evidence>
<dbReference type="Pfam" id="PF13245">
    <property type="entry name" value="AAA_19"/>
    <property type="match status" value="1"/>
</dbReference>
<evidence type="ECO:0000256" key="7">
    <source>
        <dbReference type="ARBA" id="ARBA00022840"/>
    </source>
</evidence>
<dbReference type="AlphaFoldDB" id="A0A2G3PRW1"/>
<keyword evidence="2 11" id="KW-0547">Nucleotide-binding</keyword>
<keyword evidence="7 11" id="KW-0067">ATP-binding</keyword>
<dbReference type="EMBL" id="PEBD01000005">
    <property type="protein sequence ID" value="PHV67782.1"/>
    <property type="molecule type" value="Genomic_DNA"/>
</dbReference>
<comment type="catalytic activity">
    <reaction evidence="11">
        <text>ATP + H2O = ADP + phosphate + H(+)</text>
        <dbReference type="Rhea" id="RHEA:13065"/>
        <dbReference type="ChEBI" id="CHEBI:15377"/>
        <dbReference type="ChEBI" id="CHEBI:15378"/>
        <dbReference type="ChEBI" id="CHEBI:30616"/>
        <dbReference type="ChEBI" id="CHEBI:43474"/>
        <dbReference type="ChEBI" id="CHEBI:456216"/>
        <dbReference type="EC" id="5.6.2.3"/>
    </reaction>
</comment>
<dbReference type="CDD" id="cd17933">
    <property type="entry name" value="DEXSc_RecD-like"/>
    <property type="match status" value="1"/>
</dbReference>
<dbReference type="Pfam" id="PF13538">
    <property type="entry name" value="UvrD_C_2"/>
    <property type="match status" value="1"/>
</dbReference>
<evidence type="ECO:0000259" key="12">
    <source>
        <dbReference type="Pfam" id="PF13538"/>
    </source>
</evidence>
<dbReference type="InterPro" id="IPR027785">
    <property type="entry name" value="UvrD-like_helicase_C"/>
</dbReference>
<dbReference type="GO" id="GO:0017116">
    <property type="term" value="F:single-stranded DNA helicase activity"/>
    <property type="evidence" value="ECO:0007669"/>
    <property type="project" value="TreeGrafter"/>
</dbReference>
<evidence type="ECO:0000256" key="10">
    <source>
        <dbReference type="ARBA" id="ARBA00023235"/>
    </source>
</evidence>
<keyword evidence="5 11" id="KW-0347">Helicase</keyword>
<name>A0A2G3PRW1_WILMA</name>
<comment type="subunit">
    <text evidence="11">Heterotrimer of RecB, RecC and RecD. All subunits contribute to DNA-binding.</text>
</comment>
<keyword evidence="3 11" id="KW-0227">DNA damage</keyword>
<accession>A0A2G3PRW1</accession>
<evidence type="ECO:0000256" key="8">
    <source>
        <dbReference type="ARBA" id="ARBA00023125"/>
    </source>
</evidence>
<evidence type="ECO:0000259" key="13">
    <source>
        <dbReference type="Pfam" id="PF21185"/>
    </source>
</evidence>
<dbReference type="Pfam" id="PF21185">
    <property type="entry name" value="RecD_N"/>
    <property type="match status" value="1"/>
</dbReference>
<keyword evidence="8 11" id="KW-0238">DNA-binding</keyword>
<dbReference type="CDD" id="cd18809">
    <property type="entry name" value="SF1_C_RecD"/>
    <property type="match status" value="1"/>
</dbReference>
<evidence type="ECO:0000256" key="2">
    <source>
        <dbReference type="ARBA" id="ARBA00022741"/>
    </source>
</evidence>
<comment type="caution">
    <text evidence="14">The sequence shown here is derived from an EMBL/GenBank/DDBJ whole genome shotgun (WGS) entry which is preliminary data.</text>
</comment>
<evidence type="ECO:0000256" key="3">
    <source>
        <dbReference type="ARBA" id="ARBA00022763"/>
    </source>
</evidence>
<keyword evidence="10 11" id="KW-0413">Isomerase</keyword>
<reference evidence="14 15" key="1">
    <citation type="submission" date="2017-10" db="EMBL/GenBank/DDBJ databases">
        <title>The draft genome sequence of Williamsia sp. BULT 1.1 isolated from the semi-arid grassland soils from South Africa.</title>
        <authorList>
            <person name="Kabwe M.H."/>
            <person name="Govender N."/>
            <person name="Mutseka Lunga P."/>
            <person name="Vikram S."/>
            <person name="Makhalanyane T.P."/>
        </authorList>
    </citation>
    <scope>NUCLEOTIDE SEQUENCE [LARGE SCALE GENOMIC DNA]</scope>
    <source>
        <strain evidence="14 15">BULT 1.1</strain>
    </source>
</reference>
<keyword evidence="9 11" id="KW-0234">DNA repair</keyword>
<evidence type="ECO:0000256" key="9">
    <source>
        <dbReference type="ARBA" id="ARBA00023204"/>
    </source>
</evidence>
<evidence type="ECO:0000256" key="5">
    <source>
        <dbReference type="ARBA" id="ARBA00022806"/>
    </source>
</evidence>
<dbReference type="InterPro" id="IPR041851">
    <property type="entry name" value="RecD_N_sf"/>
</dbReference>